<dbReference type="Proteomes" id="UP000481252">
    <property type="component" value="Unassembled WGS sequence"/>
</dbReference>
<comment type="caution">
    <text evidence="11">The sequence shown here is derived from an EMBL/GenBank/DDBJ whole genome shotgun (WGS) entry which is preliminary data.</text>
</comment>
<dbReference type="Pfam" id="PF01546">
    <property type="entry name" value="Peptidase_M20"/>
    <property type="match status" value="1"/>
</dbReference>
<dbReference type="NCBIfam" id="NF005710">
    <property type="entry name" value="PRK07522.1"/>
    <property type="match status" value="1"/>
</dbReference>
<evidence type="ECO:0000256" key="3">
    <source>
        <dbReference type="ARBA" id="ARBA00022490"/>
    </source>
</evidence>
<keyword evidence="12" id="KW-1185">Reference proteome</keyword>
<evidence type="ECO:0000256" key="1">
    <source>
        <dbReference type="ARBA" id="ARBA00001947"/>
    </source>
</evidence>
<evidence type="ECO:0000256" key="4">
    <source>
        <dbReference type="ARBA" id="ARBA00022571"/>
    </source>
</evidence>
<proteinExistence type="inferred from homology"/>
<reference evidence="11 12" key="1">
    <citation type="submission" date="2020-02" db="EMBL/GenBank/DDBJ databases">
        <title>Genome sequence of the type strain CGMCC 1.15528 of Mesorhizobium zhangyense.</title>
        <authorList>
            <person name="Gao J."/>
            <person name="Sun J."/>
        </authorList>
    </citation>
    <scope>NUCLEOTIDE SEQUENCE [LARGE SCALE GENOMIC DNA]</scope>
    <source>
        <strain evidence="11 12">CGMCC 1.15528</strain>
    </source>
</reference>
<dbReference type="InterPro" id="IPR010169">
    <property type="entry name" value="AcOrn-deacetyl"/>
</dbReference>
<evidence type="ECO:0000256" key="2">
    <source>
        <dbReference type="ARBA" id="ARBA00005691"/>
    </source>
</evidence>
<dbReference type="InterPro" id="IPR050072">
    <property type="entry name" value="Peptidase_M20A"/>
</dbReference>
<keyword evidence="9" id="KW-0170">Cobalt</keyword>
<dbReference type="GO" id="GO:0006526">
    <property type="term" value="P:L-arginine biosynthetic process"/>
    <property type="evidence" value="ECO:0007669"/>
    <property type="project" value="UniProtKB-KW"/>
</dbReference>
<dbReference type="InterPro" id="IPR001261">
    <property type="entry name" value="ArgE/DapE_CS"/>
</dbReference>
<dbReference type="RefSeq" id="WP_165121218.1">
    <property type="nucleotide sequence ID" value="NZ_JAAKZG010000020.1"/>
</dbReference>
<dbReference type="PROSITE" id="PS00759">
    <property type="entry name" value="ARGE_DAPE_CPG2_2"/>
    <property type="match status" value="1"/>
</dbReference>
<dbReference type="EC" id="3.5.1.16" evidence="11"/>
<evidence type="ECO:0000256" key="6">
    <source>
        <dbReference type="ARBA" id="ARBA00022723"/>
    </source>
</evidence>
<dbReference type="PANTHER" id="PTHR43808">
    <property type="entry name" value="ACETYLORNITHINE DEACETYLASE"/>
    <property type="match status" value="1"/>
</dbReference>
<keyword evidence="4" id="KW-0055">Arginine biosynthesis</keyword>
<gene>
    <name evidence="11" type="primary">argE</name>
    <name evidence="11" type="ORF">G6N74_27640</name>
</gene>
<keyword evidence="3" id="KW-0963">Cytoplasm</keyword>
<evidence type="ECO:0000256" key="5">
    <source>
        <dbReference type="ARBA" id="ARBA00022605"/>
    </source>
</evidence>
<evidence type="ECO:0000259" key="10">
    <source>
        <dbReference type="Pfam" id="PF07687"/>
    </source>
</evidence>
<dbReference type="CDD" id="cd03894">
    <property type="entry name" value="M20_ArgE"/>
    <property type="match status" value="1"/>
</dbReference>
<dbReference type="InterPro" id="IPR011650">
    <property type="entry name" value="Peptidase_M20_dimer"/>
</dbReference>
<keyword evidence="8" id="KW-0862">Zinc</keyword>
<evidence type="ECO:0000256" key="7">
    <source>
        <dbReference type="ARBA" id="ARBA00022801"/>
    </source>
</evidence>
<dbReference type="EMBL" id="JAAKZG010000020">
    <property type="protein sequence ID" value="NGN44836.1"/>
    <property type="molecule type" value="Genomic_DNA"/>
</dbReference>
<dbReference type="PANTHER" id="PTHR43808:SF31">
    <property type="entry name" value="N-ACETYL-L-CITRULLINE DEACETYLASE"/>
    <property type="match status" value="1"/>
</dbReference>
<feature type="domain" description="Peptidase M20 dimerisation" evidence="10">
    <location>
        <begin position="175"/>
        <end position="284"/>
    </location>
</feature>
<keyword evidence="5" id="KW-0028">Amino-acid biosynthesis</keyword>
<dbReference type="InterPro" id="IPR002933">
    <property type="entry name" value="Peptidase_M20"/>
</dbReference>
<dbReference type="InterPro" id="IPR036264">
    <property type="entry name" value="Bact_exopeptidase_dim_dom"/>
</dbReference>
<comment type="cofactor">
    <cofactor evidence="1">
        <name>Zn(2+)</name>
        <dbReference type="ChEBI" id="CHEBI:29105"/>
    </cofactor>
</comment>
<comment type="similarity">
    <text evidence="2">Belongs to the peptidase M20A family. ArgE subfamily.</text>
</comment>
<dbReference type="GO" id="GO:0046872">
    <property type="term" value="F:metal ion binding"/>
    <property type="evidence" value="ECO:0007669"/>
    <property type="project" value="UniProtKB-KW"/>
</dbReference>
<dbReference type="Pfam" id="PF07687">
    <property type="entry name" value="M20_dimer"/>
    <property type="match status" value="1"/>
</dbReference>
<evidence type="ECO:0000313" key="11">
    <source>
        <dbReference type="EMBL" id="NGN44836.1"/>
    </source>
</evidence>
<protein>
    <submittedName>
        <fullName evidence="11">Acetylornithine deacetylase</fullName>
        <ecNumber evidence="11">3.5.1.16</ecNumber>
    </submittedName>
</protein>
<dbReference type="Gene3D" id="3.40.630.10">
    <property type="entry name" value="Zn peptidases"/>
    <property type="match status" value="1"/>
</dbReference>
<keyword evidence="7 11" id="KW-0378">Hydrolase</keyword>
<dbReference type="SUPFAM" id="SSF53187">
    <property type="entry name" value="Zn-dependent exopeptidases"/>
    <property type="match status" value="1"/>
</dbReference>
<dbReference type="SUPFAM" id="SSF55031">
    <property type="entry name" value="Bacterial exopeptidase dimerisation domain"/>
    <property type="match status" value="1"/>
</dbReference>
<dbReference type="GO" id="GO:0008777">
    <property type="term" value="F:acetylornithine deacetylase activity"/>
    <property type="evidence" value="ECO:0007669"/>
    <property type="project" value="UniProtKB-EC"/>
</dbReference>
<dbReference type="Gene3D" id="3.30.70.360">
    <property type="match status" value="1"/>
</dbReference>
<accession>A0A7C9RBL5</accession>
<dbReference type="NCBIfam" id="TIGR01892">
    <property type="entry name" value="AcOrn-deacetyl"/>
    <property type="match status" value="1"/>
</dbReference>
<organism evidence="11 12">
    <name type="scientific">Mesorhizobium zhangyense</name>
    <dbReference type="NCBI Taxonomy" id="1776730"/>
    <lineage>
        <taxon>Bacteria</taxon>
        <taxon>Pseudomonadati</taxon>
        <taxon>Pseudomonadota</taxon>
        <taxon>Alphaproteobacteria</taxon>
        <taxon>Hyphomicrobiales</taxon>
        <taxon>Phyllobacteriaceae</taxon>
        <taxon>Mesorhizobium</taxon>
    </lineage>
</organism>
<evidence type="ECO:0000256" key="9">
    <source>
        <dbReference type="ARBA" id="ARBA00023285"/>
    </source>
</evidence>
<evidence type="ECO:0000313" key="12">
    <source>
        <dbReference type="Proteomes" id="UP000481252"/>
    </source>
</evidence>
<evidence type="ECO:0000256" key="8">
    <source>
        <dbReference type="ARBA" id="ARBA00022833"/>
    </source>
</evidence>
<dbReference type="AlphaFoldDB" id="A0A7C9RBL5"/>
<keyword evidence="6" id="KW-0479">Metal-binding</keyword>
<name>A0A7C9RBL5_9HYPH</name>
<sequence>MSSPRSFTPKEMLERLVAFPTVSSDSNLELIEFVKAYLAEHGVSSTVIFNEDGSKANLFATIGPMAPGGVVLSGHTDVVPALEAGWTNSPWSLTERNGRLYGRGSCDMKGFNALALAAVPNMLAASLKAPIHIALSYDEEVGCKGAPSMVERMIEKVATPRAVFVGEPTRMRVVNGHKGIVAFNTHVRGHAVHSSRIDTGVSAVMIAARLVTWLDDTLADNSRHPAPGAFEPPYTTLHCGVFNGGVAGNIVAESCSFVTDIRAIPQETGQGFRDRFEQYARTEIEPAMKAIAPNSGIEIEDLSSVPGLAPEPDGNAEALALALTGANDTAVVAYATEGGIFQNAGWSTIVVGPGDIAQAHQVDEYIEVEQLAAGERFIRRLIADLAR</sequence>